<dbReference type="OrthoDB" id="4229919at2"/>
<sequence length="104" mass="11594">MRKRAAKIVSVTSVRRALEEDIKGRSRRYLFSMIVRMVCFILFLIIPSWPVRIVLAAAAVIIPAIAVLVANAGREKGPAPTVVEQQGQIELYRNTSLGEGEFLR</sequence>
<dbReference type="EMBL" id="CP034593">
    <property type="protein sequence ID" value="AZQ76396.1"/>
    <property type="molecule type" value="Genomic_DNA"/>
</dbReference>
<dbReference type="Proteomes" id="UP000280344">
    <property type="component" value="Chromosome"/>
</dbReference>
<dbReference type="Pfam" id="PF11298">
    <property type="entry name" value="DUF3099"/>
    <property type="match status" value="1"/>
</dbReference>
<keyword evidence="1" id="KW-0812">Transmembrane</keyword>
<feature type="transmembrane region" description="Helical" evidence="1">
    <location>
        <begin position="29"/>
        <end position="47"/>
    </location>
</feature>
<evidence type="ECO:0000313" key="2">
    <source>
        <dbReference type="EMBL" id="AZQ76396.1"/>
    </source>
</evidence>
<keyword evidence="1" id="KW-0472">Membrane</keyword>
<dbReference type="InterPro" id="IPR021449">
    <property type="entry name" value="DUF3099"/>
</dbReference>
<reference evidence="2 3" key="1">
    <citation type="submission" date="2018-12" db="EMBL/GenBank/DDBJ databases">
        <title>Complete genome sequence of Flaviflexus sp. H23T48.</title>
        <authorList>
            <person name="Bae J.-W."/>
            <person name="Lee J.-Y."/>
        </authorList>
    </citation>
    <scope>NUCLEOTIDE SEQUENCE [LARGE SCALE GENOMIC DNA]</scope>
    <source>
        <strain evidence="2 3">H23T48</strain>
    </source>
</reference>
<feature type="transmembrane region" description="Helical" evidence="1">
    <location>
        <begin position="53"/>
        <end position="70"/>
    </location>
</feature>
<dbReference type="KEGG" id="flh:EJ997_02605"/>
<name>A0A3Q9G5X3_9ACTO</name>
<keyword evidence="1" id="KW-1133">Transmembrane helix</keyword>
<organism evidence="2 3">
    <name type="scientific">Flaviflexus ciconiae</name>
    <dbReference type="NCBI Taxonomy" id="2496867"/>
    <lineage>
        <taxon>Bacteria</taxon>
        <taxon>Bacillati</taxon>
        <taxon>Actinomycetota</taxon>
        <taxon>Actinomycetes</taxon>
        <taxon>Actinomycetales</taxon>
        <taxon>Actinomycetaceae</taxon>
        <taxon>Flaviflexus</taxon>
    </lineage>
</organism>
<keyword evidence="3" id="KW-1185">Reference proteome</keyword>
<dbReference type="RefSeq" id="WP_126703204.1">
    <property type="nucleotide sequence ID" value="NZ_CP034593.1"/>
</dbReference>
<evidence type="ECO:0000256" key="1">
    <source>
        <dbReference type="SAM" id="Phobius"/>
    </source>
</evidence>
<evidence type="ECO:0000313" key="3">
    <source>
        <dbReference type="Proteomes" id="UP000280344"/>
    </source>
</evidence>
<gene>
    <name evidence="2" type="ORF">EJ997_02605</name>
</gene>
<protein>
    <submittedName>
        <fullName evidence="2">DUF3099 domain-containing protein</fullName>
    </submittedName>
</protein>
<accession>A0A3Q9G5X3</accession>
<dbReference type="AlphaFoldDB" id="A0A3Q9G5X3"/>
<proteinExistence type="predicted"/>